<protein>
    <recommendedName>
        <fullName evidence="3">Transferrin-binding protein B C-lobe/N-lobe beta barrel domain-containing protein</fullName>
    </recommendedName>
</protein>
<dbReference type="PROSITE" id="PS51257">
    <property type="entry name" value="PROKAR_LIPOPROTEIN"/>
    <property type="match status" value="1"/>
</dbReference>
<organism evidence="1 2">
    <name type="scientific">Loktanella gaetbuli</name>
    <dbReference type="NCBI Taxonomy" id="2881335"/>
    <lineage>
        <taxon>Bacteria</taxon>
        <taxon>Pseudomonadati</taxon>
        <taxon>Pseudomonadota</taxon>
        <taxon>Alphaproteobacteria</taxon>
        <taxon>Rhodobacterales</taxon>
        <taxon>Roseobacteraceae</taxon>
        <taxon>Loktanella</taxon>
    </lineage>
</organism>
<comment type="caution">
    <text evidence="1">The sequence shown here is derived from an EMBL/GenBank/DDBJ whole genome shotgun (WGS) entry which is preliminary data.</text>
</comment>
<evidence type="ECO:0000313" key="1">
    <source>
        <dbReference type="EMBL" id="MCB5198017.1"/>
    </source>
</evidence>
<dbReference type="Proteomes" id="UP001138961">
    <property type="component" value="Unassembled WGS sequence"/>
</dbReference>
<gene>
    <name evidence="1" type="ORF">LGQ03_02070</name>
</gene>
<keyword evidence="2" id="KW-1185">Reference proteome</keyword>
<dbReference type="RefSeq" id="WP_226747043.1">
    <property type="nucleotide sequence ID" value="NZ_JAJATZ010000001.1"/>
</dbReference>
<proteinExistence type="predicted"/>
<evidence type="ECO:0000313" key="2">
    <source>
        <dbReference type="Proteomes" id="UP001138961"/>
    </source>
</evidence>
<evidence type="ECO:0008006" key="3">
    <source>
        <dbReference type="Google" id="ProtNLM"/>
    </source>
</evidence>
<reference evidence="1" key="1">
    <citation type="submission" date="2021-10" db="EMBL/GenBank/DDBJ databases">
        <title>Loktanella gaetbuli sp. nov., isolated from a tidal flat.</title>
        <authorList>
            <person name="Park S."/>
            <person name="Yoon J.-H."/>
        </authorList>
    </citation>
    <scope>NUCLEOTIDE SEQUENCE</scope>
    <source>
        <strain evidence="1">TSTF-M6</strain>
    </source>
</reference>
<dbReference type="EMBL" id="JAJATZ010000001">
    <property type="protein sequence ID" value="MCB5198017.1"/>
    <property type="molecule type" value="Genomic_DNA"/>
</dbReference>
<accession>A0ABS8BQL6</accession>
<sequence length="211" mass="21945">MHRSLALIFCLTALAGCGGDSTEFADRFAIDQTTASAAADEAEDEAAPLVQQTDATRIVLVNGTPRPANRQFPQGTDASQLRSFSAPAGTFDPIDTSVPGSASYSGTYFADKIENIDNPDTTRWVFTKAEGPVVIDVDLDSGQISGRSSDNRLVIGRAARPINGGIVDGAVEFDGLVGPFNGTVTTSNIQADFAGENADTAVLGRFAATAP</sequence>
<name>A0ABS8BQL6_9RHOB</name>